<organism evidence="2 3">
    <name type="scientific">Terriglobus roseus</name>
    <dbReference type="NCBI Taxonomy" id="392734"/>
    <lineage>
        <taxon>Bacteria</taxon>
        <taxon>Pseudomonadati</taxon>
        <taxon>Acidobacteriota</taxon>
        <taxon>Terriglobia</taxon>
        <taxon>Terriglobales</taxon>
        <taxon>Acidobacteriaceae</taxon>
        <taxon>Terriglobus</taxon>
    </lineage>
</organism>
<dbReference type="RefSeq" id="WP_083345859.1">
    <property type="nucleotide sequence ID" value="NZ_LT629690.1"/>
</dbReference>
<keyword evidence="1" id="KW-0472">Membrane</keyword>
<evidence type="ECO:0000313" key="3">
    <source>
        <dbReference type="Proteomes" id="UP000182427"/>
    </source>
</evidence>
<keyword evidence="1" id="KW-0812">Transmembrane</keyword>
<gene>
    <name evidence="2" type="ORF">SAMN05444167_3009</name>
</gene>
<keyword evidence="3" id="KW-1185">Reference proteome</keyword>
<protein>
    <submittedName>
        <fullName evidence="2">Uncharacterized protein</fullName>
    </submittedName>
</protein>
<name>A0A1G7N4Q8_9BACT</name>
<evidence type="ECO:0000313" key="2">
    <source>
        <dbReference type="EMBL" id="SDF69023.1"/>
    </source>
</evidence>
<sequence length="241" mass="27068">MEVHVPEEPVMTWRQFFIHMGIVVLGLMIAIVLEQSAEWLHRQHQRHEVREGIQRDLEIIATNAEGAQRYYEAMVARDARVIRQTQDAFLHHNAIPALPELPGVADWDQPNDPSYQAAKASGRLALLSEDEIRVFSEVDGPIQNLTASFNVLDEAGSSLNEFTARFGVPGAAANTWKDATPDDVRRYMAALAAQQNQARSIALNFATIHAIAEQAVHGERDLQTIYKAENEAYLKAMQRMQ</sequence>
<dbReference type="AlphaFoldDB" id="A0A1G7N4Q8"/>
<proteinExistence type="predicted"/>
<reference evidence="2 3" key="1">
    <citation type="submission" date="2016-10" db="EMBL/GenBank/DDBJ databases">
        <authorList>
            <person name="de Groot N.N."/>
        </authorList>
    </citation>
    <scope>NUCLEOTIDE SEQUENCE [LARGE SCALE GENOMIC DNA]</scope>
    <source>
        <strain evidence="2 3">GAS232</strain>
    </source>
</reference>
<dbReference type="EMBL" id="LT629690">
    <property type="protein sequence ID" value="SDF69023.1"/>
    <property type="molecule type" value="Genomic_DNA"/>
</dbReference>
<keyword evidence="1" id="KW-1133">Transmembrane helix</keyword>
<dbReference type="Proteomes" id="UP000182427">
    <property type="component" value="Chromosome I"/>
</dbReference>
<evidence type="ECO:0000256" key="1">
    <source>
        <dbReference type="SAM" id="Phobius"/>
    </source>
</evidence>
<accession>A0A1G7N4Q8</accession>
<feature type="transmembrane region" description="Helical" evidence="1">
    <location>
        <begin position="16"/>
        <end position="33"/>
    </location>
</feature>